<dbReference type="EC" id="2.7.13.3" evidence="3"/>
<dbReference type="RefSeq" id="WP_052036063.1">
    <property type="nucleotide sequence ID" value="NZ_JMIR01000006.1"/>
</dbReference>
<dbReference type="FunFam" id="3.30.565.10:FF:000006">
    <property type="entry name" value="Sensor histidine kinase WalK"/>
    <property type="match status" value="1"/>
</dbReference>
<dbReference type="EMBL" id="JMIR01000006">
    <property type="protein sequence ID" value="KEO84165.1"/>
    <property type="molecule type" value="Genomic_DNA"/>
</dbReference>
<feature type="transmembrane region" description="Helical" evidence="11">
    <location>
        <begin position="199"/>
        <end position="218"/>
    </location>
</feature>
<dbReference type="InterPro" id="IPR036890">
    <property type="entry name" value="HATPase_C_sf"/>
</dbReference>
<keyword evidence="4" id="KW-0597">Phosphoprotein</keyword>
<sequence length="460" mass="51711">MNFKGIRRLPIRRFRERLGNLRRKWWPLDPFTRIRLRLTVTYSGMLILILLVFTGIVSAVLFFENSQEQIRQVQTLTDESATLYQDVLQHLPEGGGTLPDSNSTAGSRQFFLYVVDADGNPLVQQDRMPELRKPILRTLSSWAPKTGEVRWVTIHQAFRHGDNLELLIGGRSVYRNGKLAGMLYVGNDITTYWETFKELIKVLLILVGAFGLLVAFFGQRMAARAMVPIKLSYQRQQQFVADASHELRTPLTVLKSSFDVIELEDGENLSDYSKQVFADMKDEVQSMSKLVSDLLTLARSDSGEVDLYEQTFDLADTAEQVVRLRQTLAMERKIELALETPPALSMLGDGERIKQLLAILLDNALKFTPEGGTVTVKVQGESRACVLSVTDTGIGIPEGEQERVFERFYRVEEARSRATGGTGIGLAIAKWIVEAHHGTISVQSKPGEGSTFTARFPLRK</sequence>
<feature type="transmembrane region" description="Helical" evidence="11">
    <location>
        <begin position="40"/>
        <end position="63"/>
    </location>
</feature>
<dbReference type="STRING" id="1157490.EL26_06780"/>
<keyword evidence="9" id="KW-0902">Two-component regulatory system</keyword>
<protein>
    <recommendedName>
        <fullName evidence="3">histidine kinase</fullName>
        <ecNumber evidence="3">2.7.13.3</ecNumber>
    </recommendedName>
</protein>
<keyword evidence="8" id="KW-0067">ATP-binding</keyword>
<evidence type="ECO:0000313" key="13">
    <source>
        <dbReference type="EMBL" id="KEO84165.1"/>
    </source>
</evidence>
<evidence type="ECO:0000256" key="6">
    <source>
        <dbReference type="ARBA" id="ARBA00022741"/>
    </source>
</evidence>
<organism evidence="13 14">
    <name type="scientific">Tumebacillus flagellatus</name>
    <dbReference type="NCBI Taxonomy" id="1157490"/>
    <lineage>
        <taxon>Bacteria</taxon>
        <taxon>Bacillati</taxon>
        <taxon>Bacillota</taxon>
        <taxon>Bacilli</taxon>
        <taxon>Bacillales</taxon>
        <taxon>Alicyclobacillaceae</taxon>
        <taxon>Tumebacillus</taxon>
    </lineage>
</organism>
<dbReference type="Pfam" id="PF00512">
    <property type="entry name" value="HisKA"/>
    <property type="match status" value="1"/>
</dbReference>
<evidence type="ECO:0000256" key="2">
    <source>
        <dbReference type="ARBA" id="ARBA00004651"/>
    </source>
</evidence>
<dbReference type="OrthoDB" id="9813151at2"/>
<keyword evidence="6" id="KW-0547">Nucleotide-binding</keyword>
<dbReference type="InterPro" id="IPR050736">
    <property type="entry name" value="Sensor_HK_Regulatory"/>
</dbReference>
<evidence type="ECO:0000256" key="9">
    <source>
        <dbReference type="ARBA" id="ARBA00023012"/>
    </source>
</evidence>
<proteinExistence type="predicted"/>
<dbReference type="SUPFAM" id="SSF47384">
    <property type="entry name" value="Homodimeric domain of signal transducing histidine kinase"/>
    <property type="match status" value="1"/>
</dbReference>
<keyword evidence="11" id="KW-0812">Transmembrane</keyword>
<keyword evidence="7" id="KW-0418">Kinase</keyword>
<gene>
    <name evidence="13" type="ORF">EL26_06780</name>
</gene>
<dbReference type="AlphaFoldDB" id="A0A074LUC1"/>
<comment type="subcellular location">
    <subcellularLocation>
        <location evidence="2">Cell membrane</location>
        <topology evidence="2">Multi-pass membrane protein</topology>
    </subcellularLocation>
</comment>
<evidence type="ECO:0000256" key="1">
    <source>
        <dbReference type="ARBA" id="ARBA00000085"/>
    </source>
</evidence>
<dbReference type="PROSITE" id="PS50109">
    <property type="entry name" value="HIS_KIN"/>
    <property type="match status" value="1"/>
</dbReference>
<dbReference type="InterPro" id="IPR005467">
    <property type="entry name" value="His_kinase_dom"/>
</dbReference>
<dbReference type="CDD" id="cd00082">
    <property type="entry name" value="HisKA"/>
    <property type="match status" value="1"/>
</dbReference>
<reference evidence="13 14" key="1">
    <citation type="journal article" date="2013" name="Int. J. Syst. Evol. Microbiol.">
        <title>Tumebacillus flagellatus sp. nov., an alpha-amylase/pullulanase-producing bacterium isolated from cassava wastewater.</title>
        <authorList>
            <person name="Wang Q."/>
            <person name="Xie N."/>
            <person name="Qin Y."/>
            <person name="Shen N."/>
            <person name="Zhu J."/>
            <person name="Mi H."/>
            <person name="Huang R."/>
        </authorList>
    </citation>
    <scope>NUCLEOTIDE SEQUENCE [LARGE SCALE GENOMIC DNA]</scope>
    <source>
        <strain evidence="13 14">GST4</strain>
    </source>
</reference>
<evidence type="ECO:0000256" key="8">
    <source>
        <dbReference type="ARBA" id="ARBA00022840"/>
    </source>
</evidence>
<evidence type="ECO:0000256" key="10">
    <source>
        <dbReference type="ARBA" id="ARBA00023136"/>
    </source>
</evidence>
<dbReference type="SMART" id="SM00388">
    <property type="entry name" value="HisKA"/>
    <property type="match status" value="1"/>
</dbReference>
<dbReference type="FunFam" id="1.10.287.130:FF:000001">
    <property type="entry name" value="Two-component sensor histidine kinase"/>
    <property type="match status" value="1"/>
</dbReference>
<evidence type="ECO:0000256" key="3">
    <source>
        <dbReference type="ARBA" id="ARBA00012438"/>
    </source>
</evidence>
<dbReference type="InterPro" id="IPR003661">
    <property type="entry name" value="HisK_dim/P_dom"/>
</dbReference>
<dbReference type="CDD" id="cd00075">
    <property type="entry name" value="HATPase"/>
    <property type="match status" value="1"/>
</dbReference>
<evidence type="ECO:0000256" key="4">
    <source>
        <dbReference type="ARBA" id="ARBA00022553"/>
    </source>
</evidence>
<dbReference type="InterPro" id="IPR036097">
    <property type="entry name" value="HisK_dim/P_sf"/>
</dbReference>
<dbReference type="GO" id="GO:0000155">
    <property type="term" value="F:phosphorelay sensor kinase activity"/>
    <property type="evidence" value="ECO:0007669"/>
    <property type="project" value="InterPro"/>
</dbReference>
<dbReference type="InterPro" id="IPR003594">
    <property type="entry name" value="HATPase_dom"/>
</dbReference>
<evidence type="ECO:0000256" key="11">
    <source>
        <dbReference type="SAM" id="Phobius"/>
    </source>
</evidence>
<dbReference type="PANTHER" id="PTHR43711:SF1">
    <property type="entry name" value="HISTIDINE KINASE 1"/>
    <property type="match status" value="1"/>
</dbReference>
<dbReference type="SMART" id="SM00387">
    <property type="entry name" value="HATPase_c"/>
    <property type="match status" value="1"/>
</dbReference>
<dbReference type="PANTHER" id="PTHR43711">
    <property type="entry name" value="TWO-COMPONENT HISTIDINE KINASE"/>
    <property type="match status" value="1"/>
</dbReference>
<dbReference type="SUPFAM" id="SSF55874">
    <property type="entry name" value="ATPase domain of HSP90 chaperone/DNA topoisomerase II/histidine kinase"/>
    <property type="match status" value="1"/>
</dbReference>
<evidence type="ECO:0000256" key="5">
    <source>
        <dbReference type="ARBA" id="ARBA00022679"/>
    </source>
</evidence>
<dbReference type="Gene3D" id="1.10.287.130">
    <property type="match status" value="1"/>
</dbReference>
<evidence type="ECO:0000259" key="12">
    <source>
        <dbReference type="PROSITE" id="PS50109"/>
    </source>
</evidence>
<dbReference type="eggNOG" id="COG5002">
    <property type="taxonomic scope" value="Bacteria"/>
</dbReference>
<keyword evidence="14" id="KW-1185">Reference proteome</keyword>
<dbReference type="GO" id="GO:0005524">
    <property type="term" value="F:ATP binding"/>
    <property type="evidence" value="ECO:0007669"/>
    <property type="project" value="UniProtKB-KW"/>
</dbReference>
<dbReference type="InterPro" id="IPR004358">
    <property type="entry name" value="Sig_transdc_His_kin-like_C"/>
</dbReference>
<dbReference type="Pfam" id="PF02518">
    <property type="entry name" value="HATPase_c"/>
    <property type="match status" value="1"/>
</dbReference>
<keyword evidence="10 11" id="KW-0472">Membrane</keyword>
<name>A0A074LUC1_9BACL</name>
<evidence type="ECO:0000256" key="7">
    <source>
        <dbReference type="ARBA" id="ARBA00022777"/>
    </source>
</evidence>
<dbReference type="PRINTS" id="PR00344">
    <property type="entry name" value="BCTRLSENSOR"/>
</dbReference>
<dbReference type="GO" id="GO:0005886">
    <property type="term" value="C:plasma membrane"/>
    <property type="evidence" value="ECO:0007669"/>
    <property type="project" value="UniProtKB-SubCell"/>
</dbReference>
<dbReference type="Gene3D" id="3.30.565.10">
    <property type="entry name" value="Histidine kinase-like ATPase, C-terminal domain"/>
    <property type="match status" value="1"/>
</dbReference>
<feature type="domain" description="Histidine kinase" evidence="12">
    <location>
        <begin position="242"/>
        <end position="460"/>
    </location>
</feature>
<keyword evidence="11" id="KW-1133">Transmembrane helix</keyword>
<accession>A0A074LUC1</accession>
<keyword evidence="5" id="KW-0808">Transferase</keyword>
<dbReference type="Proteomes" id="UP000027931">
    <property type="component" value="Unassembled WGS sequence"/>
</dbReference>
<evidence type="ECO:0000313" key="14">
    <source>
        <dbReference type="Proteomes" id="UP000027931"/>
    </source>
</evidence>
<comment type="catalytic activity">
    <reaction evidence="1">
        <text>ATP + protein L-histidine = ADP + protein N-phospho-L-histidine.</text>
        <dbReference type="EC" id="2.7.13.3"/>
    </reaction>
</comment>
<comment type="caution">
    <text evidence="13">The sequence shown here is derived from an EMBL/GenBank/DDBJ whole genome shotgun (WGS) entry which is preliminary data.</text>
</comment>